<proteinExistence type="predicted"/>
<protein>
    <submittedName>
        <fullName evidence="1">Uncharacterized protein</fullName>
    </submittedName>
</protein>
<name>A0A8J6NZV9_9BACT</name>
<dbReference type="EMBL" id="JACNJH010000280">
    <property type="protein sequence ID" value="MBC8363256.1"/>
    <property type="molecule type" value="Genomic_DNA"/>
</dbReference>
<reference evidence="1 2" key="1">
    <citation type="submission" date="2020-08" db="EMBL/GenBank/DDBJ databases">
        <title>Bridging the membrane lipid divide: bacteria of the FCB group superphylum have the potential to synthesize archaeal ether lipids.</title>
        <authorList>
            <person name="Villanueva L."/>
            <person name="Von Meijenfeldt F.A.B."/>
            <person name="Westbye A.B."/>
            <person name="Yadav S."/>
            <person name="Hopmans E.C."/>
            <person name="Dutilh B.E."/>
            <person name="Sinninghe Damste J.S."/>
        </authorList>
    </citation>
    <scope>NUCLEOTIDE SEQUENCE [LARGE SCALE GENOMIC DNA]</scope>
    <source>
        <strain evidence="1">NIOZ-UU30</strain>
    </source>
</reference>
<evidence type="ECO:0000313" key="1">
    <source>
        <dbReference type="EMBL" id="MBC8363256.1"/>
    </source>
</evidence>
<gene>
    <name evidence="1" type="ORF">H8E23_17885</name>
</gene>
<dbReference type="AlphaFoldDB" id="A0A8J6NZV9"/>
<evidence type="ECO:0000313" key="2">
    <source>
        <dbReference type="Proteomes" id="UP000603434"/>
    </source>
</evidence>
<organism evidence="1 2">
    <name type="scientific">Candidatus Desulfatibia profunda</name>
    <dbReference type="NCBI Taxonomy" id="2841695"/>
    <lineage>
        <taxon>Bacteria</taxon>
        <taxon>Pseudomonadati</taxon>
        <taxon>Thermodesulfobacteriota</taxon>
        <taxon>Desulfobacteria</taxon>
        <taxon>Desulfobacterales</taxon>
        <taxon>Desulfobacterales incertae sedis</taxon>
        <taxon>Candidatus Desulfatibia</taxon>
    </lineage>
</organism>
<dbReference type="Proteomes" id="UP000603434">
    <property type="component" value="Unassembled WGS sequence"/>
</dbReference>
<comment type="caution">
    <text evidence="1">The sequence shown here is derived from an EMBL/GenBank/DDBJ whole genome shotgun (WGS) entry which is preliminary data.</text>
</comment>
<accession>A0A8J6NZV9</accession>
<sequence length="608" mass="68085">MKMLRSDEKKKLKKIAKELKDLSGKGKRTLSRKDNRKYFDTLRRALHLFEDVVIRVNQTGKELEGNHGETLRALAAEAFLKLGGAAEPCAVSLKDYKHDFHGPFLGVSDEGSAAHLVRRAALNSPKMHVLGTASPIEAGVALDAERLAAVGEVAVGPKEYRDIKLECQGSILTTTNVGTRLNLRYYKIRPIIRISSGSYEQVIKSAVKDAEDLVEPFRHTPDAEPRAVTLFARFKSRISYSRRKEILKALHEIFCRGDFCDPRIHKLGLLASVGLKRSSLSTAMDNIDMAHEIGLSEVAIQGVPTWEAEEKISMPGLLNYFSAKQTNRLLQYAADKKIIITPKNMVDPDTVARNIWSSLQTARNMGLELGKYGLFPLTLDESDEVMGLLQQWFSDWTAAPVLYVDLPIVDRNKVYVEETIVEGAKKWLDRVARHKIPIVLIDTADKDKKRRLLKDSSKDSIGILDLNQVREIDSYARKKGIRCLWAGGITLPQTLEFGKLGVFGIYVTSAVAATIPLTEKYARDPMMTAEKEPTFEGVSRAKLLLEVGFLINHLNIYGLAEDANNLDAITGRFIKELDRSTKSELIDTLQLELSQLAEKGWKIHYKQS</sequence>